<dbReference type="InterPro" id="IPR000433">
    <property type="entry name" value="Znf_ZZ"/>
</dbReference>
<feature type="region of interest" description="Disordered" evidence="5">
    <location>
        <begin position="440"/>
        <end position="478"/>
    </location>
</feature>
<dbReference type="InterPro" id="IPR013783">
    <property type="entry name" value="Ig-like_fold"/>
</dbReference>
<evidence type="ECO:0000256" key="2">
    <source>
        <dbReference type="ARBA" id="ARBA00022771"/>
    </source>
</evidence>
<evidence type="ECO:0000259" key="7">
    <source>
        <dbReference type="PROSITE" id="PS51745"/>
    </source>
</evidence>
<dbReference type="PANTHER" id="PTHR20930:SF0">
    <property type="entry name" value="PROTEIN ILRUN"/>
    <property type="match status" value="1"/>
</dbReference>
<feature type="domain" description="PB1" evidence="7">
    <location>
        <begin position="3"/>
        <end position="83"/>
    </location>
</feature>
<evidence type="ECO:0000313" key="8">
    <source>
        <dbReference type="EMBL" id="CAE0630899.1"/>
    </source>
</evidence>
<dbReference type="PROSITE" id="PS50135">
    <property type="entry name" value="ZF_ZZ_2"/>
    <property type="match status" value="1"/>
</dbReference>
<dbReference type="Gene3D" id="3.10.20.90">
    <property type="entry name" value="Phosphatidylinositol 3-kinase Catalytic Subunit, Chain A, domain 1"/>
    <property type="match status" value="1"/>
</dbReference>
<feature type="region of interest" description="Disordered" evidence="5">
    <location>
        <begin position="617"/>
        <end position="675"/>
    </location>
</feature>
<dbReference type="PANTHER" id="PTHR20930">
    <property type="entry name" value="OVARIAN CARCINOMA ANTIGEN CA125-RELATED"/>
    <property type="match status" value="1"/>
</dbReference>
<evidence type="ECO:0000256" key="3">
    <source>
        <dbReference type="ARBA" id="ARBA00022833"/>
    </source>
</evidence>
<dbReference type="CDD" id="cd02340">
    <property type="entry name" value="ZZ_NBR1_like"/>
    <property type="match status" value="1"/>
</dbReference>
<dbReference type="InterPro" id="IPR032350">
    <property type="entry name" value="Nbr1_FW"/>
</dbReference>
<accession>A0A7S4D636</accession>
<dbReference type="GO" id="GO:0008270">
    <property type="term" value="F:zinc ion binding"/>
    <property type="evidence" value="ECO:0007669"/>
    <property type="project" value="UniProtKB-KW"/>
</dbReference>
<evidence type="ECO:0000256" key="5">
    <source>
        <dbReference type="SAM" id="MobiDB-lite"/>
    </source>
</evidence>
<proteinExistence type="predicted"/>
<evidence type="ECO:0000256" key="1">
    <source>
        <dbReference type="ARBA" id="ARBA00022723"/>
    </source>
</evidence>
<dbReference type="PROSITE" id="PS51745">
    <property type="entry name" value="PB1"/>
    <property type="match status" value="1"/>
</dbReference>
<feature type="compositionally biased region" description="Low complexity" evidence="5">
    <location>
        <begin position="652"/>
        <end position="675"/>
    </location>
</feature>
<name>A0A7S4D636_HETAK</name>
<feature type="compositionally biased region" description="Low complexity" evidence="5">
    <location>
        <begin position="166"/>
        <end position="178"/>
    </location>
</feature>
<protein>
    <recommendedName>
        <fullName evidence="9">ZZ-type domain-containing protein</fullName>
    </recommendedName>
</protein>
<feature type="compositionally biased region" description="Low complexity" evidence="5">
    <location>
        <begin position="440"/>
        <end position="472"/>
    </location>
</feature>
<dbReference type="Pfam" id="PF00569">
    <property type="entry name" value="ZZ"/>
    <property type="match status" value="1"/>
</dbReference>
<dbReference type="CDD" id="cd14947">
    <property type="entry name" value="NBR1_like"/>
    <property type="match status" value="1"/>
</dbReference>
<evidence type="ECO:0000259" key="6">
    <source>
        <dbReference type="PROSITE" id="PS50135"/>
    </source>
</evidence>
<organism evidence="8">
    <name type="scientific">Heterosigma akashiwo</name>
    <name type="common">Chromophytic alga</name>
    <name type="synonym">Heterosigma carterae</name>
    <dbReference type="NCBI Taxonomy" id="2829"/>
    <lineage>
        <taxon>Eukaryota</taxon>
        <taxon>Sar</taxon>
        <taxon>Stramenopiles</taxon>
        <taxon>Ochrophyta</taxon>
        <taxon>Raphidophyceae</taxon>
        <taxon>Chattonellales</taxon>
        <taxon>Chattonellaceae</taxon>
        <taxon>Heterosigma</taxon>
    </lineage>
</organism>
<dbReference type="SMART" id="SM00666">
    <property type="entry name" value="PB1"/>
    <property type="match status" value="1"/>
</dbReference>
<sequence length="737" mass="75627">MSLDTLKVCCNGEVRRLRDVPTEFEELRKLLQDRFALPSNYSIVYKDEDGDLITITTSDELLEAIRVCEENGMKSLRVEVLTPAAKPEEPAEAKPAAEAAAAAAAAAAPSLAEVPTAIAEIIAMAATTAMQAVQQNAMAGAQVAGEHAIRAAEQAAAAAEQAAATLTRQQAAAPPAEAKAAEEGGDAAMEEAAATEDLAIVHPHVTCDACGRNPIVGVRYKCAVRDDFDLCAPCEAKDADCKYPYLKIRRPSQAPAALITVLKSEEDEAMADDDAQAEAARLLEERLASGQATWGDLRHGGRRWLRDRRCGGGRRQGGGGGGNWRQGGWRARQAEKARVAAEQQAQAHAQAQAAAEACLAAAAAVAGVPVAAPAAAAEPMAAVPAAAPVAEPQSGKPEEDLSASEVVHQEEIAQAIKASLAEGESAGAIAQAVRRSLAEAEGGAAAPPQPPAYQEATQNLPPRRQPVAAAAPGKKDKPMARFVADVTIPDGTEVAPGASFTKTWKMRNDGAVAFPAGARLVNVGGDLMEGAPRPVGAHGPGEEFALGLELQAPLRPGRYIGYWRLQAPEGHHFGHRLWVDVRVAEGASAAAAAAGEAASSPAAAEGQWDWSLVSASESMMGEGQPQTPDTVSEASGPTAAPAAPAPAPAPAPAAEAPAEAAEEAPSGPAAAAPAPAPAEKWAVPLQQLAEMGFYDEAVLLPLLEKHAGGDAAAGGTGSANNPFDTSALQRVLAELLG</sequence>
<gene>
    <name evidence="8" type="ORF">HAKA00212_LOCUS9596</name>
</gene>
<dbReference type="Gene3D" id="3.30.60.90">
    <property type="match status" value="1"/>
</dbReference>
<dbReference type="InterPro" id="IPR053793">
    <property type="entry name" value="PB1-like"/>
</dbReference>
<feature type="region of interest" description="Disordered" evidence="5">
    <location>
        <begin position="305"/>
        <end position="333"/>
    </location>
</feature>
<reference evidence="8" key="1">
    <citation type="submission" date="2021-01" db="EMBL/GenBank/DDBJ databases">
        <authorList>
            <person name="Corre E."/>
            <person name="Pelletier E."/>
            <person name="Niang G."/>
            <person name="Scheremetjew M."/>
            <person name="Finn R."/>
            <person name="Kale V."/>
            <person name="Holt S."/>
            <person name="Cochrane G."/>
            <person name="Meng A."/>
            <person name="Brown T."/>
            <person name="Cohen L."/>
        </authorList>
    </citation>
    <scope>NUCLEOTIDE SEQUENCE</scope>
    <source>
        <strain evidence="8">CCMP3107</strain>
    </source>
</reference>
<feature type="compositionally biased region" description="Low complexity" evidence="5">
    <location>
        <begin position="633"/>
        <end position="642"/>
    </location>
</feature>
<dbReference type="AlphaFoldDB" id="A0A7S4D636"/>
<evidence type="ECO:0000256" key="4">
    <source>
        <dbReference type="PROSITE-ProRule" id="PRU00228"/>
    </source>
</evidence>
<keyword evidence="2 4" id="KW-0863">Zinc-finger</keyword>
<dbReference type="Pfam" id="PF00564">
    <property type="entry name" value="PB1"/>
    <property type="match status" value="1"/>
</dbReference>
<dbReference type="InterPro" id="IPR000270">
    <property type="entry name" value="PB1_dom"/>
</dbReference>
<keyword evidence="3" id="KW-0862">Zinc</keyword>
<dbReference type="Gene3D" id="2.60.40.10">
    <property type="entry name" value="Immunoglobulins"/>
    <property type="match status" value="1"/>
</dbReference>
<dbReference type="EMBL" id="HBIU01020526">
    <property type="protein sequence ID" value="CAE0630899.1"/>
    <property type="molecule type" value="Transcribed_RNA"/>
</dbReference>
<dbReference type="InterPro" id="IPR043145">
    <property type="entry name" value="Znf_ZZ_sf"/>
</dbReference>
<dbReference type="CDD" id="cd05992">
    <property type="entry name" value="PB1"/>
    <property type="match status" value="1"/>
</dbReference>
<keyword evidence="1" id="KW-0479">Metal-binding</keyword>
<dbReference type="Pfam" id="PF16158">
    <property type="entry name" value="N_BRCA1_IG"/>
    <property type="match status" value="1"/>
</dbReference>
<dbReference type="SUPFAM" id="SSF54277">
    <property type="entry name" value="CAD &amp; PB1 domains"/>
    <property type="match status" value="1"/>
</dbReference>
<dbReference type="SUPFAM" id="SSF57850">
    <property type="entry name" value="RING/U-box"/>
    <property type="match status" value="1"/>
</dbReference>
<feature type="compositionally biased region" description="Gly residues" evidence="5">
    <location>
        <begin position="313"/>
        <end position="325"/>
    </location>
</feature>
<feature type="region of interest" description="Disordered" evidence="5">
    <location>
        <begin position="166"/>
        <end position="186"/>
    </location>
</feature>
<evidence type="ECO:0008006" key="9">
    <source>
        <dbReference type="Google" id="ProtNLM"/>
    </source>
</evidence>
<dbReference type="SMART" id="SM00291">
    <property type="entry name" value="ZnF_ZZ"/>
    <property type="match status" value="1"/>
</dbReference>
<feature type="domain" description="ZZ-type" evidence="6">
    <location>
        <begin position="202"/>
        <end position="253"/>
    </location>
</feature>